<evidence type="ECO:0000256" key="2">
    <source>
        <dbReference type="ARBA" id="ARBA00022801"/>
    </source>
</evidence>
<dbReference type="Gene3D" id="3.10.129.10">
    <property type="entry name" value="Hotdog Thioesterase"/>
    <property type="match status" value="1"/>
</dbReference>
<comment type="caution">
    <text evidence="4">The sequence shown here is derived from an EMBL/GenBank/DDBJ whole genome shotgun (WGS) entry which is preliminary data.</text>
</comment>
<sequence>MVPRSLPSRSFYILHPPTYPLPFHLISSHMMASTTAENNPETLAHVEKFWQSRKPHSPIYEFLLSDIELTHASKGLVRARLPLTKNHVNAHGGIHGSVSATLIDWVGGMAIAAWDNRTKTGVSTDIHISYQSSAKDGDTIEIEGIAGKVGGTLAFTTATIYKLVEGKPGPIVATGSHTKFVKI</sequence>
<keyword evidence="2" id="KW-0378">Hydrolase</keyword>
<dbReference type="Pfam" id="PF03061">
    <property type="entry name" value="4HBT"/>
    <property type="match status" value="1"/>
</dbReference>
<dbReference type="GO" id="GO:0047617">
    <property type="term" value="F:fatty acyl-CoA hydrolase activity"/>
    <property type="evidence" value="ECO:0007669"/>
    <property type="project" value="InterPro"/>
</dbReference>
<evidence type="ECO:0000259" key="3">
    <source>
        <dbReference type="Pfam" id="PF03061"/>
    </source>
</evidence>
<dbReference type="PANTHER" id="PTHR21660">
    <property type="entry name" value="THIOESTERASE SUPERFAMILY MEMBER-RELATED"/>
    <property type="match status" value="1"/>
</dbReference>
<feature type="domain" description="Thioesterase" evidence="3">
    <location>
        <begin position="91"/>
        <end position="162"/>
    </location>
</feature>
<comment type="similarity">
    <text evidence="1">Belongs to the thioesterase PaaI family.</text>
</comment>
<accession>A0A9W4UIN7</accession>
<keyword evidence="5" id="KW-1185">Reference proteome</keyword>
<gene>
    <name evidence="4" type="ORF">PDIGIT_LOCUS8483</name>
</gene>
<dbReference type="InterPro" id="IPR006683">
    <property type="entry name" value="Thioestr_dom"/>
</dbReference>
<dbReference type="FunFam" id="3.10.129.10:FF:000033">
    <property type="entry name" value="acyl-coenzyme A thioesterase 13"/>
    <property type="match status" value="1"/>
</dbReference>
<dbReference type="SUPFAM" id="SSF54637">
    <property type="entry name" value="Thioesterase/thiol ester dehydrase-isomerase"/>
    <property type="match status" value="1"/>
</dbReference>
<evidence type="ECO:0000256" key="1">
    <source>
        <dbReference type="ARBA" id="ARBA00008324"/>
    </source>
</evidence>
<protein>
    <recommendedName>
        <fullName evidence="3">Thioesterase domain-containing protein</fullName>
    </recommendedName>
</protein>
<dbReference type="CDD" id="cd03443">
    <property type="entry name" value="PaaI_thioesterase"/>
    <property type="match status" value="1"/>
</dbReference>
<dbReference type="PANTHER" id="PTHR21660:SF11">
    <property type="entry name" value="FAMILY PROTEIN, PUTATIVE (AFU_ORTHOLOGUE AFUA_4G04355)-RELATED"/>
    <property type="match status" value="1"/>
</dbReference>
<evidence type="ECO:0000313" key="5">
    <source>
        <dbReference type="Proteomes" id="UP001152607"/>
    </source>
</evidence>
<name>A0A9W4UIN7_9PLEO</name>
<proteinExistence type="inferred from homology"/>
<dbReference type="AlphaFoldDB" id="A0A9W4UIN7"/>
<dbReference type="InterPro" id="IPR029069">
    <property type="entry name" value="HotDog_dom_sf"/>
</dbReference>
<reference evidence="4" key="1">
    <citation type="submission" date="2023-01" db="EMBL/GenBank/DDBJ databases">
        <authorList>
            <person name="Van Ghelder C."/>
            <person name="Rancurel C."/>
        </authorList>
    </citation>
    <scope>NUCLEOTIDE SEQUENCE</scope>
    <source>
        <strain evidence="4">CNCM I-4278</strain>
    </source>
</reference>
<evidence type="ECO:0000313" key="4">
    <source>
        <dbReference type="EMBL" id="CAI6335402.1"/>
    </source>
</evidence>
<dbReference type="NCBIfam" id="TIGR00369">
    <property type="entry name" value="unchar_dom_1"/>
    <property type="match status" value="1"/>
</dbReference>
<dbReference type="EMBL" id="CAOQHR010000005">
    <property type="protein sequence ID" value="CAI6335402.1"/>
    <property type="molecule type" value="Genomic_DNA"/>
</dbReference>
<dbReference type="InterPro" id="IPR003736">
    <property type="entry name" value="PAAI_dom"/>
</dbReference>
<dbReference type="Proteomes" id="UP001152607">
    <property type="component" value="Unassembled WGS sequence"/>
</dbReference>
<dbReference type="OrthoDB" id="46529at2759"/>
<dbReference type="InterPro" id="IPR039298">
    <property type="entry name" value="ACOT13"/>
</dbReference>
<organism evidence="4 5">
    <name type="scientific">Periconia digitata</name>
    <dbReference type="NCBI Taxonomy" id="1303443"/>
    <lineage>
        <taxon>Eukaryota</taxon>
        <taxon>Fungi</taxon>
        <taxon>Dikarya</taxon>
        <taxon>Ascomycota</taxon>
        <taxon>Pezizomycotina</taxon>
        <taxon>Dothideomycetes</taxon>
        <taxon>Pleosporomycetidae</taxon>
        <taxon>Pleosporales</taxon>
        <taxon>Massarineae</taxon>
        <taxon>Periconiaceae</taxon>
        <taxon>Periconia</taxon>
    </lineage>
</organism>